<feature type="domain" description="Gfo/Idh/MocA-like oxidoreductase N-terminal" evidence="2">
    <location>
        <begin position="1"/>
        <end position="115"/>
    </location>
</feature>
<dbReference type="PANTHER" id="PTHR43818">
    <property type="entry name" value="BCDNA.GH03377"/>
    <property type="match status" value="1"/>
</dbReference>
<evidence type="ECO:0000259" key="2">
    <source>
        <dbReference type="Pfam" id="PF01408"/>
    </source>
</evidence>
<dbReference type="InterPro" id="IPR050463">
    <property type="entry name" value="Gfo/Idh/MocA_oxidrdct_glycsds"/>
</dbReference>
<dbReference type="InterPro" id="IPR000683">
    <property type="entry name" value="Gfo/Idh/MocA-like_OxRdtase_N"/>
</dbReference>
<evidence type="ECO:0000256" key="1">
    <source>
        <dbReference type="ARBA" id="ARBA00023002"/>
    </source>
</evidence>
<dbReference type="GO" id="GO:0000166">
    <property type="term" value="F:nucleotide binding"/>
    <property type="evidence" value="ECO:0007669"/>
    <property type="project" value="InterPro"/>
</dbReference>
<dbReference type="InterPro" id="IPR055170">
    <property type="entry name" value="GFO_IDH_MocA-like_dom"/>
</dbReference>
<evidence type="ECO:0000259" key="3">
    <source>
        <dbReference type="Pfam" id="PF22725"/>
    </source>
</evidence>
<reference evidence="4" key="1">
    <citation type="submission" date="2020-10" db="EMBL/GenBank/DDBJ databases">
        <authorList>
            <person name="Castelo-Branco R."/>
            <person name="Eusebio N."/>
            <person name="Adriana R."/>
            <person name="Vieira A."/>
            <person name="Brugerolle De Fraissinette N."/>
            <person name="Rezende De Castro R."/>
            <person name="Schneider M.P."/>
            <person name="Vasconcelos V."/>
            <person name="Leao P.N."/>
        </authorList>
    </citation>
    <scope>NUCLEOTIDE SEQUENCE</scope>
    <source>
        <strain evidence="4">LEGE 11479</strain>
    </source>
</reference>
<protein>
    <submittedName>
        <fullName evidence="4">Gfo/Idh/MocA family oxidoreductase</fullName>
    </submittedName>
</protein>
<dbReference type="InterPro" id="IPR036291">
    <property type="entry name" value="NAD(P)-bd_dom_sf"/>
</dbReference>
<comment type="caution">
    <text evidence="4">The sequence shown here is derived from an EMBL/GenBank/DDBJ whole genome shotgun (WGS) entry which is preliminary data.</text>
</comment>
<dbReference type="SUPFAM" id="SSF55347">
    <property type="entry name" value="Glyceraldehyde-3-phosphate dehydrogenase-like, C-terminal domain"/>
    <property type="match status" value="1"/>
</dbReference>
<dbReference type="Gene3D" id="3.30.360.10">
    <property type="entry name" value="Dihydrodipicolinate Reductase, domain 2"/>
    <property type="match status" value="1"/>
</dbReference>
<dbReference type="PANTHER" id="PTHR43818:SF11">
    <property type="entry name" value="BCDNA.GH03377"/>
    <property type="match status" value="1"/>
</dbReference>
<feature type="domain" description="GFO/IDH/MocA-like oxidoreductase" evidence="3">
    <location>
        <begin position="129"/>
        <end position="264"/>
    </location>
</feature>
<name>A0A928ZTQ4_LEPEC</name>
<dbReference type="RefSeq" id="WP_193992630.1">
    <property type="nucleotide sequence ID" value="NZ_JADEXP010000054.1"/>
</dbReference>
<keyword evidence="1" id="KW-0560">Oxidoreductase</keyword>
<dbReference type="Proteomes" id="UP000615026">
    <property type="component" value="Unassembled WGS sequence"/>
</dbReference>
<dbReference type="AlphaFoldDB" id="A0A928ZTQ4"/>
<organism evidence="4 5">
    <name type="scientific">Leptolyngbya cf. ectocarpi LEGE 11479</name>
    <dbReference type="NCBI Taxonomy" id="1828722"/>
    <lineage>
        <taxon>Bacteria</taxon>
        <taxon>Bacillati</taxon>
        <taxon>Cyanobacteriota</taxon>
        <taxon>Cyanophyceae</taxon>
        <taxon>Leptolyngbyales</taxon>
        <taxon>Leptolyngbyaceae</taxon>
        <taxon>Leptolyngbya group</taxon>
        <taxon>Leptolyngbya</taxon>
    </lineage>
</organism>
<evidence type="ECO:0000313" key="5">
    <source>
        <dbReference type="Proteomes" id="UP000615026"/>
    </source>
</evidence>
<accession>A0A928ZTQ4</accession>
<dbReference type="GO" id="GO:0016491">
    <property type="term" value="F:oxidoreductase activity"/>
    <property type="evidence" value="ECO:0007669"/>
    <property type="project" value="UniProtKB-KW"/>
</dbReference>
<keyword evidence="5" id="KW-1185">Reference proteome</keyword>
<sequence length="376" mass="42026">MNIAIVGCGFVADYYLKTLPLYPDLKLVGVMDKIQSRAQKLADVYSIKKIYKTLDEILKDSSIDIVLNLTNPRSHYEVSKACLECNKHVYSEKPLATTIPEAKELVELAEGRGLHISSAPCNVLSESAQTLWKAIREDVAGKVRLVYAEMDDGLIHKMPYKLWMSESGMPWPYKDEFEVGCTLEHAGYYVTWLTTFFGPATTVTAFSTCLVPDKETDVVLEPNDTPDFSVACIKFASGVVARLTCGIVAPHDHEFKVIGDKGTLSTHDCWFYGSPVKFQKMVKIRRKVFMSPLKRTIPMVKKPPKFESKGANHMDFARGVAELAAGIRHERPGRLHADFSLHNNELVLAIQNSLETGCAYKMTTTFDSTEPMSWAA</sequence>
<dbReference type="SUPFAM" id="SSF51735">
    <property type="entry name" value="NAD(P)-binding Rossmann-fold domains"/>
    <property type="match status" value="1"/>
</dbReference>
<evidence type="ECO:0000313" key="4">
    <source>
        <dbReference type="EMBL" id="MBE9066689.1"/>
    </source>
</evidence>
<gene>
    <name evidence="4" type="ORF">IQ260_08490</name>
</gene>
<dbReference type="EMBL" id="JADEXP010000054">
    <property type="protein sequence ID" value="MBE9066689.1"/>
    <property type="molecule type" value="Genomic_DNA"/>
</dbReference>
<proteinExistence type="predicted"/>
<dbReference type="Pfam" id="PF22725">
    <property type="entry name" value="GFO_IDH_MocA_C3"/>
    <property type="match status" value="1"/>
</dbReference>
<dbReference type="Pfam" id="PF01408">
    <property type="entry name" value="GFO_IDH_MocA"/>
    <property type="match status" value="1"/>
</dbReference>
<dbReference type="Gene3D" id="3.40.50.720">
    <property type="entry name" value="NAD(P)-binding Rossmann-like Domain"/>
    <property type="match status" value="1"/>
</dbReference>